<evidence type="ECO:0000313" key="2">
    <source>
        <dbReference type="Proteomes" id="UP001054857"/>
    </source>
</evidence>
<keyword evidence="2" id="KW-1185">Reference proteome</keyword>
<comment type="caution">
    <text evidence="1">The sequence shown here is derived from an EMBL/GenBank/DDBJ whole genome shotgun (WGS) entry which is preliminary data.</text>
</comment>
<dbReference type="AlphaFoldDB" id="A0AAD3DKL3"/>
<protein>
    <submittedName>
        <fullName evidence="1">Uncharacterized protein</fullName>
    </submittedName>
</protein>
<gene>
    <name evidence="1" type="ORF">Agub_g3396</name>
</gene>
<dbReference type="EMBL" id="BMAR01000003">
    <property type="protein sequence ID" value="GFR42482.1"/>
    <property type="molecule type" value="Genomic_DNA"/>
</dbReference>
<evidence type="ECO:0000313" key="1">
    <source>
        <dbReference type="EMBL" id="GFR42482.1"/>
    </source>
</evidence>
<proteinExistence type="predicted"/>
<name>A0AAD3DKL3_9CHLO</name>
<sequence length="155" mass="16565">MPQADEEVAAAMEGVRGRSTQCTHLQYVLEAGLLYSKDGQGQYPIDLLNKCPIKGNAGRAAARIRQSMYLQYAGRLGALCKKDAPIAPLGLLLAVGASSSYREAGELINQYRAARKSGGSHATAAWVSGVGWALAFTGDMQPQWCFPSAKNVLFT</sequence>
<organism evidence="1 2">
    <name type="scientific">Astrephomene gubernaculifera</name>
    <dbReference type="NCBI Taxonomy" id="47775"/>
    <lineage>
        <taxon>Eukaryota</taxon>
        <taxon>Viridiplantae</taxon>
        <taxon>Chlorophyta</taxon>
        <taxon>core chlorophytes</taxon>
        <taxon>Chlorophyceae</taxon>
        <taxon>CS clade</taxon>
        <taxon>Chlamydomonadales</taxon>
        <taxon>Astrephomenaceae</taxon>
        <taxon>Astrephomene</taxon>
    </lineage>
</organism>
<accession>A0AAD3DKL3</accession>
<dbReference type="Proteomes" id="UP001054857">
    <property type="component" value="Unassembled WGS sequence"/>
</dbReference>
<reference evidence="1 2" key="1">
    <citation type="journal article" date="2021" name="Sci. Rep.">
        <title>Genome sequencing of the multicellular alga Astrephomene provides insights into convergent evolution of germ-soma differentiation.</title>
        <authorList>
            <person name="Yamashita S."/>
            <person name="Yamamoto K."/>
            <person name="Matsuzaki R."/>
            <person name="Suzuki S."/>
            <person name="Yamaguchi H."/>
            <person name="Hirooka S."/>
            <person name="Minakuchi Y."/>
            <person name="Miyagishima S."/>
            <person name="Kawachi M."/>
            <person name="Toyoda A."/>
            <person name="Nozaki H."/>
        </authorList>
    </citation>
    <scope>NUCLEOTIDE SEQUENCE [LARGE SCALE GENOMIC DNA]</scope>
    <source>
        <strain evidence="1 2">NIES-4017</strain>
    </source>
</reference>